<proteinExistence type="predicted"/>
<protein>
    <recommendedName>
        <fullName evidence="5">Zn-ribbon domain-containing OB-fold protein</fullName>
    </recommendedName>
</protein>
<name>A0ABM8TWX0_9BURK</name>
<accession>A0ABM8TWX0</accession>
<evidence type="ECO:0000313" key="3">
    <source>
        <dbReference type="EMBL" id="CAG2161388.1"/>
    </source>
</evidence>
<comment type="caution">
    <text evidence="3">The sequence shown here is derived from an EMBL/GenBank/DDBJ whole genome shotgun (WGS) entry which is preliminary data.</text>
</comment>
<dbReference type="InterPro" id="IPR052513">
    <property type="entry name" value="Thioester_dehydratase-like"/>
</dbReference>
<dbReference type="Gene3D" id="6.10.30.10">
    <property type="match status" value="1"/>
</dbReference>
<dbReference type="InterPro" id="IPR022002">
    <property type="entry name" value="ChsH2_Znr"/>
</dbReference>
<dbReference type="RefSeq" id="WP_211958877.1">
    <property type="nucleotide sequence ID" value="NZ_CAJPVI010000145.1"/>
</dbReference>
<feature type="domain" description="ChsH2 C-terminal OB-fold" evidence="1">
    <location>
        <begin position="60"/>
        <end position="127"/>
    </location>
</feature>
<evidence type="ECO:0008006" key="5">
    <source>
        <dbReference type="Google" id="ProtNLM"/>
    </source>
</evidence>
<dbReference type="PANTHER" id="PTHR34075:SF5">
    <property type="entry name" value="BLR3430 PROTEIN"/>
    <property type="match status" value="1"/>
</dbReference>
<reference evidence="3 4" key="1">
    <citation type="submission" date="2021-03" db="EMBL/GenBank/DDBJ databases">
        <authorList>
            <person name="Peeters C."/>
        </authorList>
    </citation>
    <scope>NUCLEOTIDE SEQUENCE [LARGE SCALE GENOMIC DNA]</scope>
    <source>
        <strain evidence="3 4">LMG 26411</strain>
    </source>
</reference>
<evidence type="ECO:0000313" key="4">
    <source>
        <dbReference type="Proteomes" id="UP000672657"/>
    </source>
</evidence>
<keyword evidence="4" id="KW-1185">Reference proteome</keyword>
<dbReference type="SUPFAM" id="SSF50249">
    <property type="entry name" value="Nucleic acid-binding proteins"/>
    <property type="match status" value="1"/>
</dbReference>
<dbReference type="InterPro" id="IPR002878">
    <property type="entry name" value="ChsH2_C"/>
</dbReference>
<dbReference type="Proteomes" id="UP000672657">
    <property type="component" value="Unassembled WGS sequence"/>
</dbReference>
<feature type="domain" description="ChsH2 rubredoxin-like zinc ribbon" evidence="2">
    <location>
        <begin position="23"/>
        <end position="54"/>
    </location>
</feature>
<sequence length="146" mass="16381">MQNNTAIITAPQPAPTLLTKPFWQGCSEGRLLLQRCEHCRQLRFYPAESCPSCGTIGGTWIDATGHGTVYSWITVHKSPDDYWRTRVPYVSVIVELDDQPHLYMPGLLTDVEPEAVRAGMRVKVWFETLDDGQALPRWKPAGPGTL</sequence>
<dbReference type="PANTHER" id="PTHR34075">
    <property type="entry name" value="BLR3430 PROTEIN"/>
    <property type="match status" value="1"/>
</dbReference>
<dbReference type="EMBL" id="CAJPVI010000145">
    <property type="protein sequence ID" value="CAG2161388.1"/>
    <property type="molecule type" value="Genomic_DNA"/>
</dbReference>
<gene>
    <name evidence="3" type="ORF">LMG26411_08204</name>
</gene>
<dbReference type="Pfam" id="PF12172">
    <property type="entry name" value="zf-ChsH2"/>
    <property type="match status" value="1"/>
</dbReference>
<evidence type="ECO:0000259" key="2">
    <source>
        <dbReference type="Pfam" id="PF12172"/>
    </source>
</evidence>
<dbReference type="Pfam" id="PF01796">
    <property type="entry name" value="OB_ChsH2_C"/>
    <property type="match status" value="1"/>
</dbReference>
<dbReference type="InterPro" id="IPR012340">
    <property type="entry name" value="NA-bd_OB-fold"/>
</dbReference>
<evidence type="ECO:0000259" key="1">
    <source>
        <dbReference type="Pfam" id="PF01796"/>
    </source>
</evidence>
<organism evidence="3 4">
    <name type="scientific">Cupriavidus numazuensis</name>
    <dbReference type="NCBI Taxonomy" id="221992"/>
    <lineage>
        <taxon>Bacteria</taxon>
        <taxon>Pseudomonadati</taxon>
        <taxon>Pseudomonadota</taxon>
        <taxon>Betaproteobacteria</taxon>
        <taxon>Burkholderiales</taxon>
        <taxon>Burkholderiaceae</taxon>
        <taxon>Cupriavidus</taxon>
    </lineage>
</organism>